<organism evidence="1">
    <name type="scientific">Escherichia coli O104:H21</name>
    <dbReference type="NCBI Taxonomy" id="1335302"/>
    <lineage>
        <taxon>Bacteria</taxon>
        <taxon>Pseudomonadati</taxon>
        <taxon>Pseudomonadota</taxon>
        <taxon>Gammaproteobacteria</taxon>
        <taxon>Enterobacterales</taxon>
        <taxon>Enterobacteriaceae</taxon>
        <taxon>Escherichia</taxon>
    </lineage>
</organism>
<geneLocation type="plasmid" evidence="1">
    <name>pO104_H21</name>
</geneLocation>
<evidence type="ECO:0000313" key="1">
    <source>
        <dbReference type="EMBL" id="AKF17041.1"/>
    </source>
</evidence>
<reference evidence="1" key="1">
    <citation type="journal article" date="2015" name="BMC Microbiol.">
        <title>Genome sequencing and comparative genomics provides insights on the evolutionary dynamics and pathogenic potential of different H-serotypes of Shiga toxin-producing Escherichia coli O104.</title>
        <authorList>
            <person name="Yan X."/>
            <person name="Fratamico P.M."/>
            <person name="Bono J.L."/>
            <person name="Baranzoni G.M."/>
            <person name="Chen C.Y."/>
        </authorList>
    </citation>
    <scope>NUCLEOTIDE SEQUENCE</scope>
    <source>
        <strain evidence="1">94-3024</strain>
        <plasmid evidence="1">pO104_H21</plasmid>
    </source>
</reference>
<dbReference type="EMBL" id="KM085450">
    <property type="protein sequence ID" value="AKF17041.1"/>
    <property type="molecule type" value="Genomic_DNA"/>
</dbReference>
<proteinExistence type="predicted"/>
<dbReference type="RefSeq" id="WP_244468172.1">
    <property type="nucleotide sequence ID" value="NZ_KM085450.1"/>
</dbReference>
<name>A0A0F6WG69_ECOLX</name>
<sequence>MIGIFVVENNSLAHVLAAAEANKAGTAEKWQEEQQTAIREACSGGTPVSCETAVAAMGSAMVWPLLPGAAATTSLIGAGANAGIGLLINGEVNPNDVILGYWTGVFTAGTQSGGSGQGI</sequence>
<keyword evidence="1" id="KW-0614">Plasmid</keyword>
<protein>
    <submittedName>
        <fullName evidence="1">Uncharacterized protein</fullName>
    </submittedName>
</protein>
<accession>A0A0F6WG69</accession>
<dbReference type="AlphaFoldDB" id="A0A0F6WG69"/>